<dbReference type="Proteomes" id="UP000515123">
    <property type="component" value="Linkage group 2"/>
</dbReference>
<sequence>MGCGTTRSPSCPVCAHLPTRLAHGLSAARAAREANHRARLAQPSRGSCGRPARARPASARPSKPACSSRGTLPARPAWPAACTRPTWPARGLHAARKTCTAGVARGLHAARAAYTRSGCGPQGLCDQHAARGPRAASVLPARPARPVA</sequence>
<evidence type="ECO:0000256" key="1">
    <source>
        <dbReference type="SAM" id="MobiDB-lite"/>
    </source>
</evidence>
<reference evidence="2" key="1">
    <citation type="journal article" date="2015" name="Nat. Genet.">
        <title>The pineapple genome and the evolution of CAM photosynthesis.</title>
        <authorList>
            <person name="Ming R."/>
            <person name="VanBuren R."/>
            <person name="Wai C.M."/>
            <person name="Tang H."/>
            <person name="Schatz M.C."/>
            <person name="Bowers J.E."/>
            <person name="Lyons E."/>
            <person name="Wang M.L."/>
            <person name="Chen J."/>
            <person name="Biggers E."/>
            <person name="Zhang J."/>
            <person name="Huang L."/>
            <person name="Zhang L."/>
            <person name="Miao W."/>
            <person name="Zhang J."/>
            <person name="Ye Z."/>
            <person name="Miao C."/>
            <person name="Lin Z."/>
            <person name="Wang H."/>
            <person name="Zhou H."/>
            <person name="Yim W.C."/>
            <person name="Priest H.D."/>
            <person name="Zheng C."/>
            <person name="Woodhouse M."/>
            <person name="Edger P.P."/>
            <person name="Guyot R."/>
            <person name="Guo H.B."/>
            <person name="Guo H."/>
            <person name="Zheng G."/>
            <person name="Singh R."/>
            <person name="Sharma A."/>
            <person name="Min X."/>
            <person name="Zheng Y."/>
            <person name="Lee H."/>
            <person name="Gurtowski J."/>
            <person name="Sedlazeck F.J."/>
            <person name="Harkess A."/>
            <person name="McKain M.R."/>
            <person name="Liao Z."/>
            <person name="Fang J."/>
            <person name="Liu J."/>
            <person name="Zhang X."/>
            <person name="Zhang Q."/>
            <person name="Hu W."/>
            <person name="Qin Y."/>
            <person name="Wang K."/>
            <person name="Chen L.Y."/>
            <person name="Shirley N."/>
            <person name="Lin Y.R."/>
            <person name="Liu L.Y."/>
            <person name="Hernandez A.G."/>
            <person name="Wright C.L."/>
            <person name="Bulone V."/>
            <person name="Tuskan G.A."/>
            <person name="Heath K."/>
            <person name="Zee F."/>
            <person name="Moore P.H."/>
            <person name="Sunkar R."/>
            <person name="Leebens-Mack J.H."/>
            <person name="Mockler T."/>
            <person name="Bennetzen J.L."/>
            <person name="Freeling M."/>
            <person name="Sankoff D."/>
            <person name="Paterson A.H."/>
            <person name="Zhu X."/>
            <person name="Yang X."/>
            <person name="Smith J.A."/>
            <person name="Cushman J.C."/>
            <person name="Paull R.E."/>
            <person name="Yu Q."/>
        </authorList>
    </citation>
    <scope>NUCLEOTIDE SEQUENCE [LARGE SCALE GENOMIC DNA]</scope>
    <source>
        <strain evidence="2">cv. F153</strain>
    </source>
</reference>
<proteinExistence type="predicted"/>
<protein>
    <submittedName>
        <fullName evidence="3">Uncharacterized protein LOC109723823</fullName>
    </submittedName>
</protein>
<evidence type="ECO:0000313" key="2">
    <source>
        <dbReference type="Proteomes" id="UP000515123"/>
    </source>
</evidence>
<gene>
    <name evidence="3" type="primary">LOC109723823</name>
</gene>
<feature type="region of interest" description="Disordered" evidence="1">
    <location>
        <begin position="38"/>
        <end position="72"/>
    </location>
</feature>
<accession>A0A6P5GIY7</accession>
<feature type="compositionally biased region" description="Low complexity" evidence="1">
    <location>
        <begin position="40"/>
        <end position="69"/>
    </location>
</feature>
<organism evidence="2 3">
    <name type="scientific">Ananas comosus</name>
    <name type="common">Pineapple</name>
    <name type="synonym">Ananas ananas</name>
    <dbReference type="NCBI Taxonomy" id="4615"/>
    <lineage>
        <taxon>Eukaryota</taxon>
        <taxon>Viridiplantae</taxon>
        <taxon>Streptophyta</taxon>
        <taxon>Embryophyta</taxon>
        <taxon>Tracheophyta</taxon>
        <taxon>Spermatophyta</taxon>
        <taxon>Magnoliopsida</taxon>
        <taxon>Liliopsida</taxon>
        <taxon>Poales</taxon>
        <taxon>Bromeliaceae</taxon>
        <taxon>Bromelioideae</taxon>
        <taxon>Ananas</taxon>
    </lineage>
</organism>
<keyword evidence="2" id="KW-1185">Reference proteome</keyword>
<reference evidence="3" key="2">
    <citation type="submission" date="2025-08" db="UniProtKB">
        <authorList>
            <consortium name="RefSeq"/>
        </authorList>
    </citation>
    <scope>IDENTIFICATION</scope>
    <source>
        <tissue evidence="3">Leaf</tissue>
    </source>
</reference>
<dbReference type="RefSeq" id="XP_020107899.1">
    <property type="nucleotide sequence ID" value="XM_020252310.1"/>
</dbReference>
<name>A0A6P5GIY7_ANACO</name>
<dbReference type="AlphaFoldDB" id="A0A6P5GIY7"/>
<evidence type="ECO:0000313" key="3">
    <source>
        <dbReference type="RefSeq" id="XP_020107899.1"/>
    </source>
</evidence>
<dbReference type="GeneID" id="109723823"/>